<sequence>MSKNENHVLTGHIRSDIIVLSSVLNGMQVNTPSLPRDKTDDKLCLLSYISTILTISDDNSPVAHSVHAVSGRINVDTIECLVCAENTGQSKTAPADPDNAERGAKLLRSWNLDFNDDLKKRNYTLKEQLRDVFQILSYLRSNPLDSDAPSDFMYLIHSQAFRKLKLTLQVILEFSTRAEKKKAKYWDTRFLDDLQFPSHLEHLRDRASTSTDQQNDTSAEREKGRKVEVMGEVNKHNNESDEDKDNDQTDDLFPAALLNLSSKSESAKFFHSVIH</sequence>
<keyword evidence="3" id="KW-1185">Reference proteome</keyword>
<evidence type="ECO:0000313" key="2">
    <source>
        <dbReference type="EMBL" id="KAJ3991169.1"/>
    </source>
</evidence>
<feature type="compositionally biased region" description="Acidic residues" evidence="1">
    <location>
        <begin position="240"/>
        <end position="250"/>
    </location>
</feature>
<evidence type="ECO:0000256" key="1">
    <source>
        <dbReference type="SAM" id="MobiDB-lite"/>
    </source>
</evidence>
<feature type="compositionally biased region" description="Basic and acidic residues" evidence="1">
    <location>
        <begin position="218"/>
        <end position="239"/>
    </location>
</feature>
<comment type="caution">
    <text evidence="2">The sequence shown here is derived from an EMBL/GenBank/DDBJ whole genome shotgun (WGS) entry which is preliminary data.</text>
</comment>
<organism evidence="2 3">
    <name type="scientific">Lentinula boryana</name>
    <dbReference type="NCBI Taxonomy" id="40481"/>
    <lineage>
        <taxon>Eukaryota</taxon>
        <taxon>Fungi</taxon>
        <taxon>Dikarya</taxon>
        <taxon>Basidiomycota</taxon>
        <taxon>Agaricomycotina</taxon>
        <taxon>Agaricomycetes</taxon>
        <taxon>Agaricomycetidae</taxon>
        <taxon>Agaricales</taxon>
        <taxon>Marasmiineae</taxon>
        <taxon>Omphalotaceae</taxon>
        <taxon>Lentinula</taxon>
    </lineage>
</organism>
<feature type="compositionally biased region" description="Polar residues" evidence="1">
    <location>
        <begin position="208"/>
        <end position="217"/>
    </location>
</feature>
<dbReference type="EMBL" id="MU791131">
    <property type="protein sequence ID" value="KAJ3991169.1"/>
    <property type="molecule type" value="Genomic_DNA"/>
</dbReference>
<gene>
    <name evidence="2" type="ORF">F5050DRAFT_1794982</name>
</gene>
<evidence type="ECO:0000313" key="3">
    <source>
        <dbReference type="Proteomes" id="UP001163828"/>
    </source>
</evidence>
<proteinExistence type="predicted"/>
<dbReference type="Proteomes" id="UP001163828">
    <property type="component" value="Unassembled WGS sequence"/>
</dbReference>
<reference evidence="2" key="1">
    <citation type="submission" date="2022-08" db="EMBL/GenBank/DDBJ databases">
        <authorList>
            <consortium name="DOE Joint Genome Institute"/>
            <person name="Min B."/>
            <person name="Riley R."/>
            <person name="Sierra-Patev S."/>
            <person name="Naranjo-Ortiz M."/>
            <person name="Looney B."/>
            <person name="Konkel Z."/>
            <person name="Slot J.C."/>
            <person name="Sakamoto Y."/>
            <person name="Steenwyk J.L."/>
            <person name="Rokas A."/>
            <person name="Carro J."/>
            <person name="Camarero S."/>
            <person name="Ferreira P."/>
            <person name="Molpeceres G."/>
            <person name="Ruiz-Duenas F.J."/>
            <person name="Serrano A."/>
            <person name="Henrissat B."/>
            <person name="Drula E."/>
            <person name="Hughes K.W."/>
            <person name="Mata J.L."/>
            <person name="Ishikawa N.K."/>
            <person name="Vargas-Isla R."/>
            <person name="Ushijima S."/>
            <person name="Smith C.A."/>
            <person name="Ahrendt S."/>
            <person name="Andreopoulos W."/>
            <person name="He G."/>
            <person name="Labutti K."/>
            <person name="Lipzen A."/>
            <person name="Ng V."/>
            <person name="Sandor L."/>
            <person name="Barry K."/>
            <person name="Martinez A.T."/>
            <person name="Xiao Y."/>
            <person name="Gibbons J.G."/>
            <person name="Terashima K."/>
            <person name="Hibbett D.S."/>
            <person name="Grigoriev I.V."/>
        </authorList>
    </citation>
    <scope>NUCLEOTIDE SEQUENCE</scope>
    <source>
        <strain evidence="2">TFB10827</strain>
    </source>
</reference>
<name>A0ABQ8PZX9_9AGAR</name>
<protein>
    <submittedName>
        <fullName evidence="2">Uncharacterized protein</fullName>
    </submittedName>
</protein>
<feature type="region of interest" description="Disordered" evidence="1">
    <location>
        <begin position="202"/>
        <end position="250"/>
    </location>
</feature>
<accession>A0ABQ8PZX9</accession>